<dbReference type="RefSeq" id="WP_025608298.1">
    <property type="nucleotide sequence ID" value="NZ_CP021235.1"/>
</dbReference>
<sequence length="278" mass="31529">MKLKYPILALFLLSQVALGQELPDSLKSKKWLRTIQNNALEAGSSQAMYKPANSGYALYFSRADTINVPYLVHVPKSYNPQKSYPLLVYLHGGVVSLKNFEYKDPEFAEEPIFTVADKYNAIVLFPFGKKDFGWVGQQKAFENILAMLHQTKQVYNIDERQVYLGGMSNGGTGTFWFISHAPEHFAGFYTFSAHPELKTGAIDFSNISQDKPLYSLHAKDDKVFPYDAVKEIYDAHKADAPAWHFEVLDSGGHGFIYRENGEETINQVLRKLLNQLSR</sequence>
<gene>
    <name evidence="5" type="ORF">CA264_15440</name>
</gene>
<proteinExistence type="predicted"/>
<dbReference type="STRING" id="709015.GCA_000472485_03117"/>
<accession>A0A1X9YUV6</accession>
<feature type="signal peptide" evidence="3">
    <location>
        <begin position="1"/>
        <end position="19"/>
    </location>
</feature>
<feature type="chain" id="PRO_5011012156" evidence="3">
    <location>
        <begin position="20"/>
        <end position="278"/>
    </location>
</feature>
<organism evidence="5 6">
    <name type="scientific">Pontibacter actiniarum</name>
    <dbReference type="NCBI Taxonomy" id="323450"/>
    <lineage>
        <taxon>Bacteria</taxon>
        <taxon>Pseudomonadati</taxon>
        <taxon>Bacteroidota</taxon>
        <taxon>Cytophagia</taxon>
        <taxon>Cytophagales</taxon>
        <taxon>Hymenobacteraceae</taxon>
        <taxon>Pontibacter</taxon>
    </lineage>
</organism>
<dbReference type="Pfam" id="PF01738">
    <property type="entry name" value="DLH"/>
    <property type="match status" value="1"/>
</dbReference>
<dbReference type="InterPro" id="IPR029058">
    <property type="entry name" value="AB_hydrolase_fold"/>
</dbReference>
<reference evidence="6" key="1">
    <citation type="submission" date="2017-05" db="EMBL/GenBank/DDBJ databases">
        <authorList>
            <person name="Ray J."/>
            <person name="Price M."/>
            <person name="Deutschbauer A."/>
        </authorList>
    </citation>
    <scope>NUCLEOTIDE SEQUENCE [LARGE SCALE GENOMIC DNA]</scope>
    <source>
        <strain evidence="6">DSM 19842</strain>
    </source>
</reference>
<evidence type="ECO:0000259" key="4">
    <source>
        <dbReference type="Pfam" id="PF01738"/>
    </source>
</evidence>
<dbReference type="InterPro" id="IPR002925">
    <property type="entry name" value="Dienelactn_hydro"/>
</dbReference>
<dbReference type="SUPFAM" id="SSF53474">
    <property type="entry name" value="alpha/beta-Hydrolases"/>
    <property type="match status" value="1"/>
</dbReference>
<evidence type="ECO:0000256" key="1">
    <source>
        <dbReference type="ARBA" id="ARBA00022729"/>
    </source>
</evidence>
<evidence type="ECO:0000313" key="5">
    <source>
        <dbReference type="EMBL" id="ARS36700.1"/>
    </source>
</evidence>
<name>A0A1X9YUV6_9BACT</name>
<evidence type="ECO:0000256" key="2">
    <source>
        <dbReference type="ARBA" id="ARBA00022801"/>
    </source>
</evidence>
<evidence type="ECO:0000313" key="6">
    <source>
        <dbReference type="Proteomes" id="UP000266292"/>
    </source>
</evidence>
<keyword evidence="2 5" id="KW-0378">Hydrolase</keyword>
<dbReference type="GO" id="GO:0016787">
    <property type="term" value="F:hydrolase activity"/>
    <property type="evidence" value="ECO:0007669"/>
    <property type="project" value="UniProtKB-KW"/>
</dbReference>
<dbReference type="Proteomes" id="UP000266292">
    <property type="component" value="Chromosome"/>
</dbReference>
<dbReference type="EMBL" id="CP021235">
    <property type="protein sequence ID" value="ARS36700.1"/>
    <property type="molecule type" value="Genomic_DNA"/>
</dbReference>
<dbReference type="Gene3D" id="3.40.50.1820">
    <property type="entry name" value="alpha/beta hydrolase"/>
    <property type="match status" value="1"/>
</dbReference>
<dbReference type="PANTHER" id="PTHR43037">
    <property type="entry name" value="UNNAMED PRODUCT-RELATED"/>
    <property type="match status" value="1"/>
</dbReference>
<evidence type="ECO:0000256" key="3">
    <source>
        <dbReference type="SAM" id="SignalP"/>
    </source>
</evidence>
<feature type="domain" description="Dienelactone hydrolase" evidence="4">
    <location>
        <begin position="138"/>
        <end position="261"/>
    </location>
</feature>
<protein>
    <submittedName>
        <fullName evidence="5">Alpha/beta hydrolase</fullName>
    </submittedName>
</protein>
<keyword evidence="1 3" id="KW-0732">Signal</keyword>
<dbReference type="OrthoDB" id="9795555at2"/>
<dbReference type="AlphaFoldDB" id="A0A1X9YUV6"/>
<dbReference type="PANTHER" id="PTHR43037:SF5">
    <property type="entry name" value="FERULOYL ESTERASE"/>
    <property type="match status" value="1"/>
</dbReference>
<keyword evidence="6" id="KW-1185">Reference proteome</keyword>
<dbReference type="KEGG" id="pact:CA264_15440"/>
<dbReference type="InterPro" id="IPR050955">
    <property type="entry name" value="Plant_Biomass_Hydrol_Est"/>
</dbReference>